<dbReference type="AlphaFoldDB" id="A0A6A3PCQ0"/>
<feature type="non-terminal residue" evidence="1">
    <location>
        <position position="118"/>
    </location>
</feature>
<evidence type="ECO:0000313" key="1">
    <source>
        <dbReference type="EMBL" id="KAE9057870.1"/>
    </source>
</evidence>
<evidence type="ECO:0000313" key="2">
    <source>
        <dbReference type="Proteomes" id="UP000441208"/>
    </source>
</evidence>
<proteinExistence type="predicted"/>
<sequence length="118" mass="13800">MGLLQWLPLDVHRQFYMLHESGKGRVRCLGRRLRLVRGWRFDPNAGTSDGDIDCETNYSTFNFMFLVQRLPSNLDNNHNDRTKRAVVCVRVRLGELGCRNHDKQCRLDHQHACGCQEE</sequence>
<dbReference type="Proteomes" id="UP000441208">
    <property type="component" value="Unassembled WGS sequence"/>
</dbReference>
<reference evidence="1 2" key="1">
    <citation type="submission" date="2018-08" db="EMBL/GenBank/DDBJ databases">
        <title>Genomic investigation of the strawberry pathogen Phytophthora fragariae indicates pathogenicity is determined by transcriptional variation in three key races.</title>
        <authorList>
            <person name="Adams T.M."/>
            <person name="Armitage A.D."/>
            <person name="Sobczyk M.K."/>
            <person name="Bates H.J."/>
            <person name="Dunwell J.M."/>
            <person name="Nellist C.F."/>
            <person name="Harrison R.J."/>
        </authorList>
    </citation>
    <scope>NUCLEOTIDE SEQUENCE [LARGE SCALE GENOMIC DNA]</scope>
    <source>
        <strain evidence="1 2">NOV-71</strain>
    </source>
</reference>
<protein>
    <submittedName>
        <fullName evidence="1">Uncharacterized protein</fullName>
    </submittedName>
</protein>
<dbReference type="EMBL" id="QXFZ01006869">
    <property type="protein sequence ID" value="KAE9057870.1"/>
    <property type="molecule type" value="Genomic_DNA"/>
</dbReference>
<name>A0A6A3PCQ0_9STRA</name>
<accession>A0A6A3PCQ0</accession>
<gene>
    <name evidence="1" type="ORF">PF007_g31501</name>
</gene>
<organism evidence="1 2">
    <name type="scientific">Phytophthora fragariae</name>
    <dbReference type="NCBI Taxonomy" id="53985"/>
    <lineage>
        <taxon>Eukaryota</taxon>
        <taxon>Sar</taxon>
        <taxon>Stramenopiles</taxon>
        <taxon>Oomycota</taxon>
        <taxon>Peronosporomycetes</taxon>
        <taxon>Peronosporales</taxon>
        <taxon>Peronosporaceae</taxon>
        <taxon>Phytophthora</taxon>
    </lineage>
</organism>
<comment type="caution">
    <text evidence="1">The sequence shown here is derived from an EMBL/GenBank/DDBJ whole genome shotgun (WGS) entry which is preliminary data.</text>
</comment>